<feature type="compositionally biased region" description="Basic and acidic residues" evidence="1">
    <location>
        <begin position="457"/>
        <end position="471"/>
    </location>
</feature>
<keyword evidence="4" id="KW-1185">Reference proteome</keyword>
<gene>
    <name evidence="3" type="ORF">CC85DRAFT_131021</name>
</gene>
<evidence type="ECO:0000313" key="4">
    <source>
        <dbReference type="Proteomes" id="UP000053611"/>
    </source>
</evidence>
<name>A0A0J0XIQ6_9TREE</name>
<feature type="compositionally biased region" description="Polar residues" evidence="1">
    <location>
        <begin position="156"/>
        <end position="168"/>
    </location>
</feature>
<proteinExistence type="predicted"/>
<protein>
    <submittedName>
        <fullName evidence="3">Uncharacterized protein</fullName>
    </submittedName>
</protein>
<keyword evidence="2" id="KW-0812">Transmembrane</keyword>
<feature type="compositionally biased region" description="Low complexity" evidence="1">
    <location>
        <begin position="178"/>
        <end position="198"/>
    </location>
</feature>
<organism evidence="3 4">
    <name type="scientific">Cutaneotrichosporon oleaginosum</name>
    <dbReference type="NCBI Taxonomy" id="879819"/>
    <lineage>
        <taxon>Eukaryota</taxon>
        <taxon>Fungi</taxon>
        <taxon>Dikarya</taxon>
        <taxon>Basidiomycota</taxon>
        <taxon>Agaricomycotina</taxon>
        <taxon>Tremellomycetes</taxon>
        <taxon>Trichosporonales</taxon>
        <taxon>Trichosporonaceae</taxon>
        <taxon>Cutaneotrichosporon</taxon>
    </lineage>
</organism>
<keyword evidence="2" id="KW-0472">Membrane</keyword>
<feature type="region of interest" description="Disordered" evidence="1">
    <location>
        <begin position="241"/>
        <end position="386"/>
    </location>
</feature>
<evidence type="ECO:0000256" key="1">
    <source>
        <dbReference type="SAM" id="MobiDB-lite"/>
    </source>
</evidence>
<feature type="compositionally biased region" description="Basic and acidic residues" evidence="1">
    <location>
        <begin position="290"/>
        <end position="309"/>
    </location>
</feature>
<dbReference type="PANTHER" id="PTHR16861:SF7">
    <property type="entry name" value="MEMBRANE ANCHOR OPY2 N-TERMINAL DOMAIN-CONTAINING PROTEIN"/>
    <property type="match status" value="1"/>
</dbReference>
<dbReference type="AlphaFoldDB" id="A0A0J0XIQ6"/>
<dbReference type="OrthoDB" id="2591431at2759"/>
<feature type="compositionally biased region" description="Polar residues" evidence="1">
    <location>
        <begin position="362"/>
        <end position="376"/>
    </location>
</feature>
<accession>A0A0J0XIQ6</accession>
<feature type="transmembrane region" description="Helical" evidence="2">
    <location>
        <begin position="211"/>
        <end position="234"/>
    </location>
</feature>
<dbReference type="EMBL" id="KQ087225">
    <property type="protein sequence ID" value="KLT40970.1"/>
    <property type="molecule type" value="Genomic_DNA"/>
</dbReference>
<dbReference type="Proteomes" id="UP000053611">
    <property type="component" value="Unassembled WGS sequence"/>
</dbReference>
<feature type="region of interest" description="Disordered" evidence="1">
    <location>
        <begin position="155"/>
        <end position="204"/>
    </location>
</feature>
<keyword evidence="2" id="KW-1133">Transmembrane helix</keyword>
<dbReference type="PANTHER" id="PTHR16861">
    <property type="entry name" value="GLYCOPROTEIN 38"/>
    <property type="match status" value="1"/>
</dbReference>
<dbReference type="STRING" id="879819.A0A0J0XIQ6"/>
<sequence length="471" mass="50112">MTVTITYGRIQNITLPASGSPPYSHTFKLEQPTGLEFAVVLSDATGWGAGGVSDIQRVQISQDTSCLSTLALADFYFWTEPVDLPRQCSSMRVAWNTENITYPLGLHGFVPGGSTWDIAVPQNPNQVSTNWTVNIDSGTRFILLMTDAGRYGTGGSSPPITVQFSGNDTCMGPDSPRSTINPSPTASSSPSSSPSQSGAGSGGGGGTNVGAIAGGVVGGIVALAIIAAAIWLFCRRRKRSRSDNGAMVSSSRRRSEETRNRLLGRLTQQRTSGHERSGRRPHSGFEIDVFEGRHPDEARSEVDHGENDPHMTPYTYDTPPTRDSMLSTESGGSRPAPPLGPGTAAGRPGQFGEKEMLALSRAGSTAPGSTTMSETSRGGRRFEDLQTVSELAIDSANSGRPVDREALLAFLDPPPTYNQFDLHASNPDEPGDRTSRASGSTDPRPLSTIEPGPSRPRRSEEPERPIRPSGQ</sequence>
<evidence type="ECO:0000256" key="2">
    <source>
        <dbReference type="SAM" id="Phobius"/>
    </source>
</evidence>
<feature type="region of interest" description="Disordered" evidence="1">
    <location>
        <begin position="411"/>
        <end position="471"/>
    </location>
</feature>
<evidence type="ECO:0000313" key="3">
    <source>
        <dbReference type="EMBL" id="KLT40970.1"/>
    </source>
</evidence>
<feature type="compositionally biased region" description="Low complexity" evidence="1">
    <location>
        <begin position="310"/>
        <end position="321"/>
    </location>
</feature>
<reference evidence="3 4" key="1">
    <citation type="submission" date="2015-03" db="EMBL/GenBank/DDBJ databases">
        <title>Genomics and transcriptomics of the oil-accumulating basidiomycete yeast T. oleaginosus allow insights into substrate utilization and the diverse evolutionary trajectories of mating systems in fungi.</title>
        <authorList>
            <consortium name="DOE Joint Genome Institute"/>
            <person name="Kourist R."/>
            <person name="Kracht O."/>
            <person name="Bracharz F."/>
            <person name="Lipzen A."/>
            <person name="Nolan M."/>
            <person name="Ohm R."/>
            <person name="Grigoriev I."/>
            <person name="Sun S."/>
            <person name="Heitman J."/>
            <person name="Bruck T."/>
            <person name="Nowrousian M."/>
        </authorList>
    </citation>
    <scope>NUCLEOTIDE SEQUENCE [LARGE SCALE GENOMIC DNA]</scope>
    <source>
        <strain evidence="3 4">IBC0246</strain>
    </source>
</reference>